<evidence type="ECO:0000256" key="1">
    <source>
        <dbReference type="ARBA" id="ARBA00004191"/>
    </source>
</evidence>
<evidence type="ECO:0000256" key="5">
    <source>
        <dbReference type="ARBA" id="ARBA00022801"/>
    </source>
</evidence>
<evidence type="ECO:0000313" key="9">
    <source>
        <dbReference type="EMBL" id="KAK8508565.1"/>
    </source>
</evidence>
<reference evidence="9 10" key="1">
    <citation type="journal article" date="2024" name="G3 (Bethesda)">
        <title>Genome assembly of Hibiscus sabdariffa L. provides insights into metabolisms of medicinal natural products.</title>
        <authorList>
            <person name="Kim T."/>
        </authorList>
    </citation>
    <scope>NUCLEOTIDE SEQUENCE [LARGE SCALE GENOMIC DNA]</scope>
    <source>
        <strain evidence="9">TK-2024</strain>
        <tissue evidence="9">Old leaves</tissue>
    </source>
</reference>
<dbReference type="SUPFAM" id="SSF51126">
    <property type="entry name" value="Pectin lyase-like"/>
    <property type="match status" value="1"/>
</dbReference>
<sequence>MGFKGHEIKISAPADGIHVQRSSDIDISQSLIDTSDGRISIEQGNSHVTITSMSCGPDHGINLGRCKNEGDVSGLVVGDCSAPCQGPQMALGSKHGLIRQAKALQLT</sequence>
<dbReference type="InterPro" id="IPR012334">
    <property type="entry name" value="Pectin_lyas_fold"/>
</dbReference>
<keyword evidence="7" id="KW-0961">Cell wall biogenesis/degradation</keyword>
<dbReference type="Proteomes" id="UP001472677">
    <property type="component" value="Unassembled WGS sequence"/>
</dbReference>
<name>A0ABR2BN88_9ROSI</name>
<evidence type="ECO:0000256" key="2">
    <source>
        <dbReference type="ARBA" id="ARBA00008834"/>
    </source>
</evidence>
<evidence type="ECO:0000256" key="4">
    <source>
        <dbReference type="ARBA" id="ARBA00022525"/>
    </source>
</evidence>
<keyword evidence="10" id="KW-1185">Reference proteome</keyword>
<keyword evidence="3" id="KW-0134">Cell wall</keyword>
<evidence type="ECO:0000256" key="7">
    <source>
        <dbReference type="ARBA" id="ARBA00023316"/>
    </source>
</evidence>
<dbReference type="EMBL" id="JBBPBM010000099">
    <property type="protein sequence ID" value="KAK8508565.1"/>
    <property type="molecule type" value="Genomic_DNA"/>
</dbReference>
<dbReference type="Pfam" id="PF00295">
    <property type="entry name" value="Glyco_hydro_28"/>
    <property type="match status" value="1"/>
</dbReference>
<evidence type="ECO:0000256" key="3">
    <source>
        <dbReference type="ARBA" id="ARBA00022512"/>
    </source>
</evidence>
<evidence type="ECO:0000256" key="8">
    <source>
        <dbReference type="RuleBase" id="RU361169"/>
    </source>
</evidence>
<accession>A0ABR2BN88</accession>
<protein>
    <recommendedName>
        <fullName evidence="11">Adhesin domain-containing protein</fullName>
    </recommendedName>
</protein>
<keyword evidence="4" id="KW-0964">Secreted</keyword>
<gene>
    <name evidence="9" type="ORF">V6N12_044482</name>
</gene>
<evidence type="ECO:0000313" key="10">
    <source>
        <dbReference type="Proteomes" id="UP001472677"/>
    </source>
</evidence>
<dbReference type="InterPro" id="IPR000743">
    <property type="entry name" value="Glyco_hydro_28"/>
</dbReference>
<comment type="similarity">
    <text evidence="2 8">Belongs to the glycosyl hydrolase 28 family.</text>
</comment>
<comment type="caution">
    <text evidence="9">The sequence shown here is derived from an EMBL/GenBank/DDBJ whole genome shotgun (WGS) entry which is preliminary data.</text>
</comment>
<comment type="subcellular location">
    <subcellularLocation>
        <location evidence="1">Secreted</location>
        <location evidence="1">Cell wall</location>
    </subcellularLocation>
</comment>
<dbReference type="PANTHER" id="PTHR31375">
    <property type="match status" value="1"/>
</dbReference>
<keyword evidence="6 8" id="KW-0326">Glycosidase</keyword>
<keyword evidence="5 8" id="KW-0378">Hydrolase</keyword>
<evidence type="ECO:0000256" key="6">
    <source>
        <dbReference type="ARBA" id="ARBA00023295"/>
    </source>
</evidence>
<dbReference type="InterPro" id="IPR011050">
    <property type="entry name" value="Pectin_lyase_fold/virulence"/>
</dbReference>
<proteinExistence type="inferred from homology"/>
<evidence type="ECO:0008006" key="11">
    <source>
        <dbReference type="Google" id="ProtNLM"/>
    </source>
</evidence>
<organism evidence="9 10">
    <name type="scientific">Hibiscus sabdariffa</name>
    <name type="common">roselle</name>
    <dbReference type="NCBI Taxonomy" id="183260"/>
    <lineage>
        <taxon>Eukaryota</taxon>
        <taxon>Viridiplantae</taxon>
        <taxon>Streptophyta</taxon>
        <taxon>Embryophyta</taxon>
        <taxon>Tracheophyta</taxon>
        <taxon>Spermatophyta</taxon>
        <taxon>Magnoliopsida</taxon>
        <taxon>eudicotyledons</taxon>
        <taxon>Gunneridae</taxon>
        <taxon>Pentapetalae</taxon>
        <taxon>rosids</taxon>
        <taxon>malvids</taxon>
        <taxon>Malvales</taxon>
        <taxon>Malvaceae</taxon>
        <taxon>Malvoideae</taxon>
        <taxon>Hibiscus</taxon>
    </lineage>
</organism>
<dbReference type="Gene3D" id="2.160.20.10">
    <property type="entry name" value="Single-stranded right-handed beta-helix, Pectin lyase-like"/>
    <property type="match status" value="1"/>
</dbReference>